<reference evidence="1" key="1">
    <citation type="submission" date="2024-02" db="EMBL/GenBank/DDBJ databases">
        <authorList>
            <consortium name="ELIXIR-Norway"/>
            <consortium name="Elixir Norway"/>
        </authorList>
    </citation>
    <scope>NUCLEOTIDE SEQUENCE</scope>
</reference>
<name>A0ABP0V8K9_9BRYO</name>
<evidence type="ECO:0000313" key="1">
    <source>
        <dbReference type="EMBL" id="CAK9249820.1"/>
    </source>
</evidence>
<comment type="caution">
    <text evidence="1">The sequence shown here is derived from an EMBL/GenBank/DDBJ whole genome shotgun (WGS) entry which is preliminary data.</text>
</comment>
<sequence length="79" mass="9225">MLRLALRTEKKLVKPFGENERRELEQELTDVSEHCSYRERLASDAERESIKLKQVRAIQPHLGEEFDAKINGMIEPGFL</sequence>
<accession>A0ABP0V8K9</accession>
<dbReference type="EMBL" id="CAXAQS010000054">
    <property type="protein sequence ID" value="CAK9249820.1"/>
    <property type="molecule type" value="Genomic_DNA"/>
</dbReference>
<evidence type="ECO:0000313" key="2">
    <source>
        <dbReference type="Proteomes" id="UP001497444"/>
    </source>
</evidence>
<gene>
    <name evidence="1" type="ORF">CSSPJE1EN1_LOCUS25198</name>
</gene>
<keyword evidence="2" id="KW-1185">Reference proteome</keyword>
<protein>
    <submittedName>
        <fullName evidence="1">Uncharacterized protein</fullName>
    </submittedName>
</protein>
<dbReference type="Proteomes" id="UP001497444">
    <property type="component" value="Unassembled WGS sequence"/>
</dbReference>
<proteinExistence type="predicted"/>
<organism evidence="1 2">
    <name type="scientific">Sphagnum jensenii</name>
    <dbReference type="NCBI Taxonomy" id="128206"/>
    <lineage>
        <taxon>Eukaryota</taxon>
        <taxon>Viridiplantae</taxon>
        <taxon>Streptophyta</taxon>
        <taxon>Embryophyta</taxon>
        <taxon>Bryophyta</taxon>
        <taxon>Sphagnophytina</taxon>
        <taxon>Sphagnopsida</taxon>
        <taxon>Sphagnales</taxon>
        <taxon>Sphagnaceae</taxon>
        <taxon>Sphagnum</taxon>
    </lineage>
</organism>